<gene>
    <name evidence="2" type="ORF">RDB_LOCUS36952</name>
</gene>
<reference evidence="2" key="1">
    <citation type="submission" date="2021-01" db="EMBL/GenBank/DDBJ databases">
        <authorList>
            <person name="Kaushik A."/>
        </authorList>
    </citation>
    <scope>NUCLEOTIDE SEQUENCE</scope>
    <source>
        <strain evidence="2">AG4-RS23</strain>
    </source>
</reference>
<dbReference type="AlphaFoldDB" id="A0A8H2XZM6"/>
<feature type="compositionally biased region" description="Basic and acidic residues" evidence="1">
    <location>
        <begin position="103"/>
        <end position="127"/>
    </location>
</feature>
<evidence type="ECO:0000313" key="3">
    <source>
        <dbReference type="Proteomes" id="UP000663861"/>
    </source>
</evidence>
<protein>
    <submittedName>
        <fullName evidence="2">Uncharacterized protein</fullName>
    </submittedName>
</protein>
<accession>A0A8H2XZM6</accession>
<name>A0A8H2XZM6_9AGAM</name>
<feature type="region of interest" description="Disordered" evidence="1">
    <location>
        <begin position="1"/>
        <end position="184"/>
    </location>
</feature>
<sequence>MARRLFEEWTGNAGAEESDGAEPEEEHLDDENPVDEHLTDHEPNVPVADEHTDVPKVHPEPEEPSSGTVSGDSHGSHEEASQPPAPAPAPAPVTSGSNQEVEPASKVDDEKVESKGAENEKVEEKAEPSSTTDATPNEAARPQSPVKEPEVKEGEKPKEIKSEADSGKAKDDGEEPKDKDTADH</sequence>
<dbReference type="EMBL" id="CAJMWY010000555">
    <property type="protein sequence ID" value="CAE6438919.1"/>
    <property type="molecule type" value="Genomic_DNA"/>
</dbReference>
<feature type="compositionally biased region" description="Acidic residues" evidence="1">
    <location>
        <begin position="16"/>
        <end position="33"/>
    </location>
</feature>
<comment type="caution">
    <text evidence="2">The sequence shown here is derived from an EMBL/GenBank/DDBJ whole genome shotgun (WGS) entry which is preliminary data.</text>
</comment>
<feature type="compositionally biased region" description="Basic and acidic residues" evidence="1">
    <location>
        <begin position="34"/>
        <end position="61"/>
    </location>
</feature>
<organism evidence="2 3">
    <name type="scientific">Rhizoctonia solani</name>
    <dbReference type="NCBI Taxonomy" id="456999"/>
    <lineage>
        <taxon>Eukaryota</taxon>
        <taxon>Fungi</taxon>
        <taxon>Dikarya</taxon>
        <taxon>Basidiomycota</taxon>
        <taxon>Agaricomycotina</taxon>
        <taxon>Agaricomycetes</taxon>
        <taxon>Cantharellales</taxon>
        <taxon>Ceratobasidiaceae</taxon>
        <taxon>Rhizoctonia</taxon>
    </lineage>
</organism>
<dbReference type="Proteomes" id="UP000663861">
    <property type="component" value="Unassembled WGS sequence"/>
</dbReference>
<evidence type="ECO:0000256" key="1">
    <source>
        <dbReference type="SAM" id="MobiDB-lite"/>
    </source>
</evidence>
<evidence type="ECO:0000313" key="2">
    <source>
        <dbReference type="EMBL" id="CAE6438919.1"/>
    </source>
</evidence>
<proteinExistence type="predicted"/>
<feature type="compositionally biased region" description="Basic and acidic residues" evidence="1">
    <location>
        <begin position="147"/>
        <end position="184"/>
    </location>
</feature>